<evidence type="ECO:0008006" key="5">
    <source>
        <dbReference type="Google" id="ProtNLM"/>
    </source>
</evidence>
<keyword evidence="4" id="KW-1185">Reference proteome</keyword>
<name>A0AAN9FIY2_CROPI</name>
<protein>
    <recommendedName>
        <fullName evidence="5">Transmembrane protein</fullName>
    </recommendedName>
</protein>
<dbReference type="Proteomes" id="UP001372338">
    <property type="component" value="Unassembled WGS sequence"/>
</dbReference>
<feature type="transmembrane region" description="Helical" evidence="1">
    <location>
        <begin position="64"/>
        <end position="97"/>
    </location>
</feature>
<reference evidence="3 4" key="1">
    <citation type="submission" date="2024-01" db="EMBL/GenBank/DDBJ databases">
        <title>The genomes of 5 underutilized Papilionoideae crops provide insights into root nodulation and disease resistanc.</title>
        <authorList>
            <person name="Yuan L."/>
        </authorList>
    </citation>
    <scope>NUCLEOTIDE SEQUENCE [LARGE SCALE GENOMIC DNA]</scope>
    <source>
        <strain evidence="3">ZHUSHIDOU_FW_LH</strain>
        <tissue evidence="3">Leaf</tissue>
    </source>
</reference>
<evidence type="ECO:0000256" key="1">
    <source>
        <dbReference type="SAM" id="Phobius"/>
    </source>
</evidence>
<sequence>MAFAKSTVLVILALFMIQATISSVASTTKENKTEIIDPTVKADHRLIATFETSDAPAPFPFEHLIIVLVIIAFLAFMYGTTLQICVFAILIILLAIAGFSSC</sequence>
<accession>A0AAN9FIY2</accession>
<proteinExistence type="predicted"/>
<evidence type="ECO:0000256" key="2">
    <source>
        <dbReference type="SAM" id="SignalP"/>
    </source>
</evidence>
<feature type="chain" id="PRO_5042896019" description="Transmembrane protein" evidence="2">
    <location>
        <begin position="23"/>
        <end position="102"/>
    </location>
</feature>
<comment type="caution">
    <text evidence="3">The sequence shown here is derived from an EMBL/GenBank/DDBJ whole genome shotgun (WGS) entry which is preliminary data.</text>
</comment>
<dbReference type="AlphaFoldDB" id="A0AAN9FIY2"/>
<dbReference type="EMBL" id="JAYWIO010000003">
    <property type="protein sequence ID" value="KAK7276126.1"/>
    <property type="molecule type" value="Genomic_DNA"/>
</dbReference>
<feature type="signal peptide" evidence="2">
    <location>
        <begin position="1"/>
        <end position="22"/>
    </location>
</feature>
<keyword evidence="1" id="KW-0472">Membrane</keyword>
<keyword evidence="1" id="KW-1133">Transmembrane helix</keyword>
<keyword evidence="1" id="KW-0812">Transmembrane</keyword>
<evidence type="ECO:0000313" key="4">
    <source>
        <dbReference type="Proteomes" id="UP001372338"/>
    </source>
</evidence>
<keyword evidence="2" id="KW-0732">Signal</keyword>
<organism evidence="3 4">
    <name type="scientific">Crotalaria pallida</name>
    <name type="common">Smooth rattlebox</name>
    <name type="synonym">Crotalaria striata</name>
    <dbReference type="NCBI Taxonomy" id="3830"/>
    <lineage>
        <taxon>Eukaryota</taxon>
        <taxon>Viridiplantae</taxon>
        <taxon>Streptophyta</taxon>
        <taxon>Embryophyta</taxon>
        <taxon>Tracheophyta</taxon>
        <taxon>Spermatophyta</taxon>
        <taxon>Magnoliopsida</taxon>
        <taxon>eudicotyledons</taxon>
        <taxon>Gunneridae</taxon>
        <taxon>Pentapetalae</taxon>
        <taxon>rosids</taxon>
        <taxon>fabids</taxon>
        <taxon>Fabales</taxon>
        <taxon>Fabaceae</taxon>
        <taxon>Papilionoideae</taxon>
        <taxon>50 kb inversion clade</taxon>
        <taxon>genistoids sensu lato</taxon>
        <taxon>core genistoids</taxon>
        <taxon>Crotalarieae</taxon>
        <taxon>Crotalaria</taxon>
    </lineage>
</organism>
<evidence type="ECO:0000313" key="3">
    <source>
        <dbReference type="EMBL" id="KAK7276126.1"/>
    </source>
</evidence>
<gene>
    <name evidence="3" type="ORF">RIF29_17259</name>
</gene>